<dbReference type="RefSeq" id="WP_146795850.1">
    <property type="nucleotide sequence ID" value="NZ_BARC01000003.1"/>
</dbReference>
<gene>
    <name evidence="1" type="ORF">GWA01_15290</name>
</gene>
<name>A0A511AZX8_9PROT</name>
<organism evidence="1 2">
    <name type="scientific">Gluconobacter wancherniae NBRC 103581</name>
    <dbReference type="NCBI Taxonomy" id="656744"/>
    <lineage>
        <taxon>Bacteria</taxon>
        <taxon>Pseudomonadati</taxon>
        <taxon>Pseudomonadota</taxon>
        <taxon>Alphaproteobacteria</taxon>
        <taxon>Acetobacterales</taxon>
        <taxon>Acetobacteraceae</taxon>
        <taxon>Gluconobacter</taxon>
    </lineage>
</organism>
<accession>A0A511AZX8</accession>
<proteinExistence type="predicted"/>
<dbReference type="OrthoDB" id="7269272at2"/>
<dbReference type="EMBL" id="BJUZ01000002">
    <property type="protein sequence ID" value="GEK93759.1"/>
    <property type="molecule type" value="Genomic_DNA"/>
</dbReference>
<protein>
    <recommendedName>
        <fullName evidence="3">Baseplate assembly protein</fullName>
    </recommendedName>
</protein>
<reference evidence="1 2" key="1">
    <citation type="submission" date="2019-07" db="EMBL/GenBank/DDBJ databases">
        <title>Whole genome shotgun sequence of Gluconobacter wancherniae NBRC 103581.</title>
        <authorList>
            <person name="Hosoyama A."/>
            <person name="Uohara A."/>
            <person name="Ohji S."/>
            <person name="Ichikawa N."/>
        </authorList>
    </citation>
    <scope>NUCLEOTIDE SEQUENCE [LARGE SCALE GENOMIC DNA]</scope>
    <source>
        <strain evidence="1 2">NBRC 103581</strain>
    </source>
</reference>
<keyword evidence="2" id="KW-1185">Reference proteome</keyword>
<evidence type="ECO:0000313" key="2">
    <source>
        <dbReference type="Proteomes" id="UP000321230"/>
    </source>
</evidence>
<sequence length="206" mass="21086">MNDVGFDVASFTNRTAHSLFGIVSAVDPVNHAVKVRIQPDNLETGWIPDACGVQAGSLRVSHPSSVGTHVVLQPVEGDGEHFVVTGIVFDTVVKPPVSPITGVVAQAGEMLVMAGCGAPPLDGRLAGAPTDGGGWWHITSQGFFGGAGNAGFSIGNDLIRLFSGDVSLELGAGGLKVSGGDVKTDLHSLNEHFHLVGSQKTEGPTG</sequence>
<comment type="caution">
    <text evidence="1">The sequence shown here is derived from an EMBL/GenBank/DDBJ whole genome shotgun (WGS) entry which is preliminary data.</text>
</comment>
<evidence type="ECO:0008006" key="3">
    <source>
        <dbReference type="Google" id="ProtNLM"/>
    </source>
</evidence>
<dbReference type="AlphaFoldDB" id="A0A511AZX8"/>
<evidence type="ECO:0000313" key="1">
    <source>
        <dbReference type="EMBL" id="GEK93759.1"/>
    </source>
</evidence>
<dbReference type="Proteomes" id="UP000321230">
    <property type="component" value="Unassembled WGS sequence"/>
</dbReference>
<dbReference type="Gene3D" id="2.40.50.230">
    <property type="entry name" value="Gp5 N-terminal domain"/>
    <property type="match status" value="1"/>
</dbReference>
<dbReference type="InterPro" id="IPR037026">
    <property type="entry name" value="Vgr_OB-fold_dom_sf"/>
</dbReference>